<name>A0AAJ4LSV5_9VIBR</name>
<evidence type="ECO:0000313" key="2">
    <source>
        <dbReference type="Proteomes" id="UP000594435"/>
    </source>
</evidence>
<organism evidence="1 2">
    <name type="scientific">Vibrio navarrensis</name>
    <dbReference type="NCBI Taxonomy" id="29495"/>
    <lineage>
        <taxon>Bacteria</taxon>
        <taxon>Pseudomonadati</taxon>
        <taxon>Pseudomonadota</taxon>
        <taxon>Gammaproteobacteria</taxon>
        <taxon>Vibrionales</taxon>
        <taxon>Vibrionaceae</taxon>
        <taxon>Vibrio</taxon>
    </lineage>
</organism>
<dbReference type="EMBL" id="CP065217">
    <property type="protein sequence ID" value="QPL52221.1"/>
    <property type="molecule type" value="Genomic_DNA"/>
</dbReference>
<dbReference type="AlphaFoldDB" id="A0AAJ4LSV5"/>
<proteinExistence type="predicted"/>
<sequence length="50" mass="5482">MHNKALKRDSCRVAFLVCGDFGGESGLRKVGLCGTHPLTRRYNTESIPCS</sequence>
<evidence type="ECO:0000313" key="1">
    <source>
        <dbReference type="EMBL" id="QPL52221.1"/>
    </source>
</evidence>
<reference evidence="1 2" key="1">
    <citation type="submission" date="2020-11" db="EMBL/GenBank/DDBJ databases">
        <title>Complete and Circularized Genome Assembly of a human isolate of Vibrio navarrensis biotype pommerensis with MiSeq and MinION Sequence Data.</title>
        <authorList>
            <person name="Schwartz K."/>
            <person name="Borowiak M."/>
            <person name="Deneke C."/>
            <person name="Balau V."/>
            <person name="Metelmann C."/>
            <person name="Strauch E."/>
        </authorList>
    </citation>
    <scope>NUCLEOTIDE SEQUENCE [LARGE SCALE GENOMIC DNA]</scope>
    <source>
        <strain evidence="1 2">20-VB00237</strain>
    </source>
</reference>
<accession>A0AAJ4LSV5</accession>
<protein>
    <submittedName>
        <fullName evidence="1">DUF3265 domain-containing protein</fullName>
    </submittedName>
</protein>
<gene>
    <name evidence="1" type="ORF">I3X05_08855</name>
</gene>
<dbReference type="Proteomes" id="UP000594435">
    <property type="component" value="Chromosome 1"/>
</dbReference>